<dbReference type="PANTHER" id="PTHR33169">
    <property type="entry name" value="PADR-FAMILY TRANSCRIPTIONAL REGULATOR"/>
    <property type="match status" value="1"/>
</dbReference>
<evidence type="ECO:0000313" key="2">
    <source>
        <dbReference type="EMBL" id="AIZ35979.1"/>
    </source>
</evidence>
<dbReference type="InterPro" id="IPR036390">
    <property type="entry name" value="WH_DNA-bd_sf"/>
</dbReference>
<evidence type="ECO:0000313" key="3">
    <source>
        <dbReference type="Proteomes" id="UP000031386"/>
    </source>
</evidence>
<dbReference type="InterPro" id="IPR005149">
    <property type="entry name" value="Tscrpt_reg_PadR_N"/>
</dbReference>
<dbReference type="InterPro" id="IPR052509">
    <property type="entry name" value="Metal_resp_DNA-bind_regulator"/>
</dbReference>
<dbReference type="OrthoDB" id="9808017at2"/>
<name>A0A0B4S0A9_9FIRM</name>
<gene>
    <name evidence="2" type="ORF">NW74_00630</name>
</gene>
<dbReference type="RefSeq" id="WP_041953307.1">
    <property type="nucleotide sequence ID" value="NZ_CP009761.1"/>
</dbReference>
<protein>
    <submittedName>
        <fullName evidence="2">PadR family transcriptional regulator</fullName>
    </submittedName>
</protein>
<dbReference type="EMBL" id="CP009761">
    <property type="protein sequence ID" value="AIZ35979.1"/>
    <property type="molecule type" value="Genomic_DNA"/>
</dbReference>
<dbReference type="SUPFAM" id="SSF46785">
    <property type="entry name" value="Winged helix' DNA-binding domain"/>
    <property type="match status" value="1"/>
</dbReference>
<keyword evidence="3" id="KW-1185">Reference proteome</keyword>
<dbReference type="STRING" id="33033.NW74_00630"/>
<dbReference type="Gene3D" id="1.10.10.10">
    <property type="entry name" value="Winged helix-like DNA-binding domain superfamily/Winged helix DNA-binding domain"/>
    <property type="match status" value="1"/>
</dbReference>
<dbReference type="Proteomes" id="UP000031386">
    <property type="component" value="Chromosome"/>
</dbReference>
<feature type="domain" description="Transcription regulator PadR N-terminal" evidence="1">
    <location>
        <begin position="13"/>
        <end position="80"/>
    </location>
</feature>
<proteinExistence type="predicted"/>
<evidence type="ECO:0000259" key="1">
    <source>
        <dbReference type="Pfam" id="PF03551"/>
    </source>
</evidence>
<dbReference type="KEGG" id="pmic:NW74_00630"/>
<reference evidence="2 3" key="1">
    <citation type="submission" date="2014-10" db="EMBL/GenBank/DDBJ databases">
        <title>Complete genome sequence of Parvimonas micra KCOM 1535 (= ChDC B708).</title>
        <authorList>
            <person name="Kook J.-K."/>
            <person name="Park S.-N."/>
            <person name="Lim Y.K."/>
            <person name="Roh H."/>
        </authorList>
    </citation>
    <scope>NUCLEOTIDE SEQUENCE [LARGE SCALE GENOMIC DNA]</scope>
    <source>
        <strain evidence="3">KCOM 1535 / ChDC B708</strain>
    </source>
</reference>
<dbReference type="PANTHER" id="PTHR33169:SF14">
    <property type="entry name" value="TRANSCRIPTIONAL REGULATOR RV3488"/>
    <property type="match status" value="1"/>
</dbReference>
<accession>A0A0B4S0A9</accession>
<dbReference type="Pfam" id="PF03551">
    <property type="entry name" value="PadR"/>
    <property type="match status" value="1"/>
</dbReference>
<dbReference type="InterPro" id="IPR036388">
    <property type="entry name" value="WH-like_DNA-bd_sf"/>
</dbReference>
<sequence>MFSIQGEILDFCVLAIVNRSDTYGYEITQKLMATIEISESTLYPVLRRLLKNGLLDSYDVAFDGRNRRYYRITGAGRDVLNFNKEKWNIYVKQVNQIVGGNDD</sequence>
<dbReference type="AlphaFoldDB" id="A0A0B4S0A9"/>
<organism evidence="2 3">
    <name type="scientific">Parvimonas micra</name>
    <dbReference type="NCBI Taxonomy" id="33033"/>
    <lineage>
        <taxon>Bacteria</taxon>
        <taxon>Bacillati</taxon>
        <taxon>Bacillota</taxon>
        <taxon>Tissierellia</taxon>
        <taxon>Tissierellales</taxon>
        <taxon>Peptoniphilaceae</taxon>
        <taxon>Parvimonas</taxon>
    </lineage>
</organism>